<dbReference type="CDD" id="cd07344">
    <property type="entry name" value="M48_yhfN_like"/>
    <property type="match status" value="1"/>
</dbReference>
<dbReference type="PANTHER" id="PTHR30399:SF1">
    <property type="entry name" value="UTP PYROPHOSPHATASE"/>
    <property type="match status" value="1"/>
</dbReference>
<dbReference type="AlphaFoldDB" id="A0A932GQ62"/>
<dbReference type="Pfam" id="PF01863">
    <property type="entry name" value="YgjP-like"/>
    <property type="match status" value="1"/>
</dbReference>
<dbReference type="Proteomes" id="UP000741360">
    <property type="component" value="Unassembled WGS sequence"/>
</dbReference>
<reference evidence="3" key="1">
    <citation type="submission" date="2020-07" db="EMBL/GenBank/DDBJ databases">
        <title>Huge and variable diversity of episymbiotic CPR bacteria and DPANN archaea in groundwater ecosystems.</title>
        <authorList>
            <person name="He C.Y."/>
            <person name="Keren R."/>
            <person name="Whittaker M."/>
            <person name="Farag I.F."/>
            <person name="Doudna J."/>
            <person name="Cate J.H.D."/>
            <person name="Banfield J.F."/>
        </authorList>
    </citation>
    <scope>NUCLEOTIDE SEQUENCE</scope>
    <source>
        <strain evidence="3">NC_groundwater_717_Ag_S-0.2um_59_8</strain>
    </source>
</reference>
<feature type="compositionally biased region" description="Basic and acidic residues" evidence="1">
    <location>
        <begin position="30"/>
        <end position="40"/>
    </location>
</feature>
<evidence type="ECO:0000313" key="4">
    <source>
        <dbReference type="Proteomes" id="UP000741360"/>
    </source>
</evidence>
<dbReference type="InterPro" id="IPR053136">
    <property type="entry name" value="UTP_pyrophosphatase-like"/>
</dbReference>
<evidence type="ECO:0000313" key="3">
    <source>
        <dbReference type="EMBL" id="MBI3015049.1"/>
    </source>
</evidence>
<dbReference type="PANTHER" id="PTHR30399">
    <property type="entry name" value="UNCHARACTERIZED PROTEIN YGJP"/>
    <property type="match status" value="1"/>
</dbReference>
<protein>
    <submittedName>
        <fullName evidence="3">M48 family metallopeptidase</fullName>
    </submittedName>
</protein>
<sequence>MQGAVTRSRKGTHGGSGGKSPPAAAKMKTSKRETSQKAETLRSNVQNWAAKIGVRPRRVQIQHMTTKWASCSPAGRICLSKDLLQEDTAFQEAVIVHELLHLRVPNHGKLFKSLMNAYLPEWEEAARGRVGRVCGYRDPS</sequence>
<evidence type="ECO:0000259" key="2">
    <source>
        <dbReference type="Pfam" id="PF01863"/>
    </source>
</evidence>
<evidence type="ECO:0000256" key="1">
    <source>
        <dbReference type="SAM" id="MobiDB-lite"/>
    </source>
</evidence>
<name>A0A932GQ62_UNCTE</name>
<proteinExistence type="predicted"/>
<comment type="caution">
    <text evidence="3">The sequence shown here is derived from an EMBL/GenBank/DDBJ whole genome shotgun (WGS) entry which is preliminary data.</text>
</comment>
<dbReference type="InterPro" id="IPR002725">
    <property type="entry name" value="YgjP-like_metallopeptidase"/>
</dbReference>
<accession>A0A932GQ62</accession>
<feature type="region of interest" description="Disordered" evidence="1">
    <location>
        <begin position="1"/>
        <end position="42"/>
    </location>
</feature>
<feature type="domain" description="YgjP-like metallopeptidase" evidence="2">
    <location>
        <begin position="18"/>
        <end position="126"/>
    </location>
</feature>
<dbReference type="EMBL" id="JACPSX010000160">
    <property type="protein sequence ID" value="MBI3015049.1"/>
    <property type="molecule type" value="Genomic_DNA"/>
</dbReference>
<gene>
    <name evidence="3" type="ORF">HYY65_08345</name>
</gene>
<organism evidence="3 4">
    <name type="scientific">Tectimicrobiota bacterium</name>
    <dbReference type="NCBI Taxonomy" id="2528274"/>
    <lineage>
        <taxon>Bacteria</taxon>
        <taxon>Pseudomonadati</taxon>
        <taxon>Nitrospinota/Tectimicrobiota group</taxon>
        <taxon>Candidatus Tectimicrobiota</taxon>
    </lineage>
</organism>
<dbReference type="Gene3D" id="3.30.2010.10">
    <property type="entry name" value="Metalloproteases ('zincins'), catalytic domain"/>
    <property type="match status" value="1"/>
</dbReference>